<dbReference type="EMBL" id="CACVKT020002586">
    <property type="protein sequence ID" value="CAC5378707.1"/>
    <property type="molecule type" value="Genomic_DNA"/>
</dbReference>
<proteinExistence type="predicted"/>
<accession>A0A6J8B9N7</accession>
<evidence type="ECO:0000313" key="3">
    <source>
        <dbReference type="Proteomes" id="UP000507470"/>
    </source>
</evidence>
<dbReference type="PANTHER" id="PTHR47027:SF20">
    <property type="entry name" value="REVERSE TRANSCRIPTASE-LIKE PROTEIN WITH RNA-DIRECTED DNA POLYMERASE DOMAIN"/>
    <property type="match status" value="1"/>
</dbReference>
<organism evidence="2 3">
    <name type="scientific">Mytilus coruscus</name>
    <name type="common">Sea mussel</name>
    <dbReference type="NCBI Taxonomy" id="42192"/>
    <lineage>
        <taxon>Eukaryota</taxon>
        <taxon>Metazoa</taxon>
        <taxon>Spiralia</taxon>
        <taxon>Lophotrochozoa</taxon>
        <taxon>Mollusca</taxon>
        <taxon>Bivalvia</taxon>
        <taxon>Autobranchia</taxon>
        <taxon>Pteriomorphia</taxon>
        <taxon>Mytilida</taxon>
        <taxon>Mytiloidea</taxon>
        <taxon>Mytilidae</taxon>
        <taxon>Mytilinae</taxon>
        <taxon>Mytilus</taxon>
    </lineage>
</organism>
<keyword evidence="3" id="KW-1185">Reference proteome</keyword>
<dbReference type="Proteomes" id="UP000507470">
    <property type="component" value="Unassembled WGS sequence"/>
</dbReference>
<dbReference type="Pfam" id="PF00078">
    <property type="entry name" value="RVT_1"/>
    <property type="match status" value="1"/>
</dbReference>
<dbReference type="InterPro" id="IPR000477">
    <property type="entry name" value="RT_dom"/>
</dbReference>
<feature type="domain" description="Reverse transcriptase" evidence="1">
    <location>
        <begin position="58"/>
        <end position="238"/>
    </location>
</feature>
<name>A0A6J8B9N7_MYTCO</name>
<dbReference type="PANTHER" id="PTHR47027">
    <property type="entry name" value="REVERSE TRANSCRIPTASE DOMAIN-CONTAINING PROTEIN"/>
    <property type="match status" value="1"/>
</dbReference>
<evidence type="ECO:0000259" key="1">
    <source>
        <dbReference type="Pfam" id="PF00078"/>
    </source>
</evidence>
<evidence type="ECO:0000313" key="2">
    <source>
        <dbReference type="EMBL" id="CAC5378707.1"/>
    </source>
</evidence>
<sequence>MRKCFITWYVRTGKKGNDAIMELEVNGEKYVESDNIINGFQEHFSSLATFNEKTRIDSRYHNLVGDDIHSINKLVQQNNIKNVTSEEIKRAIRSINRGKSANYHALPIEESYRESKDDNISLYLVLLDAKAAFDTITHIHMLHRVFLSGIDDGHWGLIKDQHENTKSVVKWEGNISQPFLVNQRVRQGGILSTNLYKLYINQLLQLLTMYETTGAGYKVGNISVDSTACADDIALISSLTLLENFQKKS</sequence>
<reference evidence="2 3" key="1">
    <citation type="submission" date="2020-06" db="EMBL/GenBank/DDBJ databases">
        <authorList>
            <person name="Li R."/>
            <person name="Bekaert M."/>
        </authorList>
    </citation>
    <scope>NUCLEOTIDE SEQUENCE [LARGE SCALE GENOMIC DNA]</scope>
    <source>
        <strain evidence="3">wild</strain>
    </source>
</reference>
<protein>
    <recommendedName>
        <fullName evidence="1">Reverse transcriptase domain-containing protein</fullName>
    </recommendedName>
</protein>
<dbReference type="AlphaFoldDB" id="A0A6J8B9N7"/>
<dbReference type="OrthoDB" id="6255742at2759"/>
<gene>
    <name evidence="2" type="ORF">MCOR_14858</name>
</gene>